<organism evidence="1 2">
    <name type="scientific">Flammeovirga agarivorans</name>
    <dbReference type="NCBI Taxonomy" id="2726742"/>
    <lineage>
        <taxon>Bacteria</taxon>
        <taxon>Pseudomonadati</taxon>
        <taxon>Bacteroidota</taxon>
        <taxon>Cytophagia</taxon>
        <taxon>Cytophagales</taxon>
        <taxon>Flammeovirgaceae</taxon>
        <taxon>Flammeovirga</taxon>
    </lineage>
</organism>
<proteinExistence type="predicted"/>
<name>A0A7X8XUH3_9BACT</name>
<gene>
    <name evidence="1" type="ORF">HGP29_02860</name>
</gene>
<dbReference type="PANTHER" id="PTHR36142:SF2">
    <property type="entry name" value="METALLO-HYDROLASE_OXIDOREDUCTASE SUPERFAMILY PROTEIN"/>
    <property type="match status" value="1"/>
</dbReference>
<accession>A0A7X8XUH3</accession>
<keyword evidence="2" id="KW-1185">Reference proteome</keyword>
<dbReference type="Gene3D" id="3.60.15.10">
    <property type="entry name" value="Ribonuclease Z/Hydroxyacylglutathione hydrolase-like"/>
    <property type="match status" value="1"/>
</dbReference>
<reference evidence="1 2" key="1">
    <citation type="submission" date="2020-04" db="EMBL/GenBank/DDBJ databases">
        <title>Flammeovirga sp. SR4, a novel species isolated from seawater.</title>
        <authorList>
            <person name="Wang X."/>
        </authorList>
    </citation>
    <scope>NUCLEOTIDE SEQUENCE [LARGE SCALE GENOMIC DNA]</scope>
    <source>
        <strain evidence="1 2">SR4</strain>
    </source>
</reference>
<evidence type="ECO:0000313" key="1">
    <source>
        <dbReference type="EMBL" id="NLR90125.1"/>
    </source>
</evidence>
<evidence type="ECO:0008006" key="3">
    <source>
        <dbReference type="Google" id="ProtNLM"/>
    </source>
</evidence>
<dbReference type="AlphaFoldDB" id="A0A7X8XUH3"/>
<dbReference type="RefSeq" id="WP_168880802.1">
    <property type="nucleotide sequence ID" value="NZ_JABAIL010000001.1"/>
</dbReference>
<dbReference type="InterPro" id="IPR036866">
    <property type="entry name" value="RibonucZ/Hydroxyglut_hydro"/>
</dbReference>
<dbReference type="SUPFAM" id="SSF56281">
    <property type="entry name" value="Metallo-hydrolase/oxidoreductase"/>
    <property type="match status" value="1"/>
</dbReference>
<dbReference type="EMBL" id="JABAIL010000001">
    <property type="protein sequence ID" value="NLR90125.1"/>
    <property type="molecule type" value="Genomic_DNA"/>
</dbReference>
<dbReference type="Pfam" id="PF13483">
    <property type="entry name" value="Lactamase_B_3"/>
    <property type="match status" value="1"/>
</dbReference>
<sequence length="256" mass="29705">MINLQRLNMDNSWFLEFDGLRILVDPWLEGTEVDFFTWFNTQWHRTAPVPYNELPAFDVVLITQKYPDHFHHQTLEKLQPKLVIGPDSIQKDLMKLLPNTEFHALNKKQTKVNVKGIDVHFLPTRRWIDPIYDAIVLSNGNESVYFMTHGFTLDQAHQEQLKEVGDCSLLVTPFNLYKLPFFLGGVVSPGIKGVEHLCETIQPKVVVPTHDEDKYAKGIVSKFAKIKRATPKELNKYTWLKDRYQAFSDYKLSSIS</sequence>
<dbReference type="PANTHER" id="PTHR36142">
    <property type="entry name" value="METALLO-HYDROLASE/OXIDOREDUCTASE SUPERFAMILY PROTEIN"/>
    <property type="match status" value="1"/>
</dbReference>
<protein>
    <recommendedName>
        <fullName evidence="3">MBL fold metallo-hydrolase</fullName>
    </recommendedName>
</protein>
<comment type="caution">
    <text evidence="1">The sequence shown here is derived from an EMBL/GenBank/DDBJ whole genome shotgun (WGS) entry which is preliminary data.</text>
</comment>
<evidence type="ECO:0000313" key="2">
    <source>
        <dbReference type="Proteomes" id="UP000585050"/>
    </source>
</evidence>
<dbReference type="Proteomes" id="UP000585050">
    <property type="component" value="Unassembled WGS sequence"/>
</dbReference>